<feature type="signal peptide" evidence="2">
    <location>
        <begin position="1"/>
        <end position="30"/>
    </location>
</feature>
<evidence type="ECO:0000259" key="3">
    <source>
        <dbReference type="Pfam" id="PF01464"/>
    </source>
</evidence>
<dbReference type="Pfam" id="PF01464">
    <property type="entry name" value="SLT"/>
    <property type="match status" value="1"/>
</dbReference>
<dbReference type="AlphaFoldDB" id="A0A9D7DZA8"/>
<gene>
    <name evidence="4" type="ORF">IPH26_12140</name>
</gene>
<dbReference type="InterPro" id="IPR008258">
    <property type="entry name" value="Transglycosylase_SLT_dom_1"/>
</dbReference>
<keyword evidence="2" id="KW-0732">Signal</keyword>
<proteinExistence type="inferred from homology"/>
<comment type="caution">
    <text evidence="4">The sequence shown here is derived from an EMBL/GenBank/DDBJ whole genome shotgun (WGS) entry which is preliminary data.</text>
</comment>
<feature type="domain" description="Transglycosylase SLT" evidence="3">
    <location>
        <begin position="169"/>
        <end position="265"/>
    </location>
</feature>
<dbReference type="InterPro" id="IPR023346">
    <property type="entry name" value="Lysozyme-like_dom_sf"/>
</dbReference>
<evidence type="ECO:0000313" key="5">
    <source>
        <dbReference type="Proteomes" id="UP000807785"/>
    </source>
</evidence>
<evidence type="ECO:0000256" key="1">
    <source>
        <dbReference type="ARBA" id="ARBA00007734"/>
    </source>
</evidence>
<dbReference type="SUPFAM" id="SSF81901">
    <property type="entry name" value="HCP-like"/>
    <property type="match status" value="1"/>
</dbReference>
<dbReference type="InterPro" id="IPR011990">
    <property type="entry name" value="TPR-like_helical_dom_sf"/>
</dbReference>
<dbReference type="SUPFAM" id="SSF53955">
    <property type="entry name" value="Lysozyme-like"/>
    <property type="match status" value="1"/>
</dbReference>
<name>A0A9D7DZA8_9PROT</name>
<protein>
    <submittedName>
        <fullName evidence="4">Lytic transglycosylase domain-containing protein</fullName>
    </submittedName>
</protein>
<comment type="similarity">
    <text evidence="1">Belongs to the transglycosylase Slt family.</text>
</comment>
<dbReference type="Gene3D" id="1.10.530.10">
    <property type="match status" value="1"/>
</dbReference>
<dbReference type="SMART" id="SM00671">
    <property type="entry name" value="SEL1"/>
    <property type="match status" value="1"/>
</dbReference>
<sequence>MVFRTRLLPLSKLGAGAILASALLFSAGVAAEVDAPSVAEESPRIVGLLDQAHASEQSRDFPLAAQRYCAAAREGSAEGMYRLGRLYSVGLGVKRDNAAAASLLATAARLGHRQAQEMLGSLAAPEGYQTDCFSNPELLAPPPAAQPRSAKQYADALAPGKRKLVGLVERIAARHGIDPRLVLAVITAESNFDIAAASPKNAHGLMQLIPETAERFSVADPQHPEQNLRGGIAYLRWLLAYFRGDVQLALAGYNAGERAVDRYRGVPPYAETQAYVKRVLELYPLATHPFQDGLVEPSVTVIERDTRVEARKRRM</sequence>
<dbReference type="Proteomes" id="UP000807785">
    <property type="component" value="Unassembled WGS sequence"/>
</dbReference>
<accession>A0A9D7DZA8</accession>
<dbReference type="PANTHER" id="PTHR37423:SF2">
    <property type="entry name" value="MEMBRANE-BOUND LYTIC MUREIN TRANSGLYCOSYLASE C"/>
    <property type="match status" value="1"/>
</dbReference>
<dbReference type="Gene3D" id="1.25.40.10">
    <property type="entry name" value="Tetratricopeptide repeat domain"/>
    <property type="match status" value="1"/>
</dbReference>
<organism evidence="4 5">
    <name type="scientific">Candidatus Methylophosphatis roskildensis</name>
    <dbReference type="NCBI Taxonomy" id="2899263"/>
    <lineage>
        <taxon>Bacteria</taxon>
        <taxon>Pseudomonadati</taxon>
        <taxon>Pseudomonadota</taxon>
        <taxon>Betaproteobacteria</taxon>
        <taxon>Nitrosomonadales</taxon>
        <taxon>Sterolibacteriaceae</taxon>
        <taxon>Candidatus Methylophosphatis</taxon>
    </lineage>
</organism>
<dbReference type="CDD" id="cd00254">
    <property type="entry name" value="LT-like"/>
    <property type="match status" value="1"/>
</dbReference>
<feature type="chain" id="PRO_5038495346" evidence="2">
    <location>
        <begin position="31"/>
        <end position="315"/>
    </location>
</feature>
<dbReference type="EMBL" id="JADJEV010000003">
    <property type="protein sequence ID" value="MBK6973650.1"/>
    <property type="molecule type" value="Genomic_DNA"/>
</dbReference>
<dbReference type="PANTHER" id="PTHR37423">
    <property type="entry name" value="SOLUBLE LYTIC MUREIN TRANSGLYCOSYLASE-RELATED"/>
    <property type="match status" value="1"/>
</dbReference>
<evidence type="ECO:0000256" key="2">
    <source>
        <dbReference type="SAM" id="SignalP"/>
    </source>
</evidence>
<dbReference type="InterPro" id="IPR006597">
    <property type="entry name" value="Sel1-like"/>
</dbReference>
<evidence type="ECO:0000313" key="4">
    <source>
        <dbReference type="EMBL" id="MBK6973650.1"/>
    </source>
</evidence>
<reference evidence="4" key="1">
    <citation type="submission" date="2020-10" db="EMBL/GenBank/DDBJ databases">
        <title>Connecting structure to function with the recovery of over 1000 high-quality activated sludge metagenome-assembled genomes encoding full-length rRNA genes using long-read sequencing.</title>
        <authorList>
            <person name="Singleton C.M."/>
            <person name="Petriglieri F."/>
            <person name="Kristensen J.M."/>
            <person name="Kirkegaard R.H."/>
            <person name="Michaelsen T.Y."/>
            <person name="Andersen M.H."/>
            <person name="Karst S.M."/>
            <person name="Dueholm M.S."/>
            <person name="Nielsen P.H."/>
            <person name="Albertsen M."/>
        </authorList>
    </citation>
    <scope>NUCLEOTIDE SEQUENCE</scope>
    <source>
        <strain evidence="4">Bjer_18-Q3-R1-45_BAT3C.347</strain>
    </source>
</reference>